<protein>
    <submittedName>
        <fullName evidence="1">Uncharacterized protein</fullName>
    </submittedName>
</protein>
<dbReference type="AlphaFoldDB" id="A0A835T4X4"/>
<reference evidence="1" key="1">
    <citation type="journal article" date="2020" name="bioRxiv">
        <title>Comparative genomics of Chlamydomonas.</title>
        <authorList>
            <person name="Craig R.J."/>
            <person name="Hasan A.R."/>
            <person name="Ness R.W."/>
            <person name="Keightley P.D."/>
        </authorList>
    </citation>
    <scope>NUCLEOTIDE SEQUENCE</scope>
    <source>
        <strain evidence="1">SAG 7.73</strain>
    </source>
</reference>
<dbReference type="GO" id="GO:0030149">
    <property type="term" value="P:sphingolipid catabolic process"/>
    <property type="evidence" value="ECO:0007669"/>
    <property type="project" value="TreeGrafter"/>
</dbReference>
<dbReference type="GO" id="GO:0071944">
    <property type="term" value="C:cell periphery"/>
    <property type="evidence" value="ECO:0007669"/>
    <property type="project" value="TreeGrafter"/>
</dbReference>
<gene>
    <name evidence="1" type="ORF">HXX76_009290</name>
</gene>
<dbReference type="Proteomes" id="UP000650467">
    <property type="component" value="Unassembled WGS sequence"/>
</dbReference>
<dbReference type="OrthoDB" id="548202at2759"/>
<dbReference type="GO" id="GO:0016020">
    <property type="term" value="C:membrane"/>
    <property type="evidence" value="ECO:0007669"/>
    <property type="project" value="TreeGrafter"/>
</dbReference>
<dbReference type="GO" id="GO:0004620">
    <property type="term" value="F:phospholipase activity"/>
    <property type="evidence" value="ECO:0007669"/>
    <property type="project" value="TreeGrafter"/>
</dbReference>
<dbReference type="EMBL" id="JAEHOC010000023">
    <property type="protein sequence ID" value="KAG2431795.1"/>
    <property type="molecule type" value="Genomic_DNA"/>
</dbReference>
<organism evidence="1 2">
    <name type="scientific">Chlamydomonas incerta</name>
    <dbReference type="NCBI Taxonomy" id="51695"/>
    <lineage>
        <taxon>Eukaryota</taxon>
        <taxon>Viridiplantae</taxon>
        <taxon>Chlorophyta</taxon>
        <taxon>core chlorophytes</taxon>
        <taxon>Chlorophyceae</taxon>
        <taxon>CS clade</taxon>
        <taxon>Chlamydomonadales</taxon>
        <taxon>Chlamydomonadaceae</taxon>
        <taxon>Chlamydomonas</taxon>
    </lineage>
</organism>
<dbReference type="GO" id="GO:0046513">
    <property type="term" value="P:ceramide biosynthetic process"/>
    <property type="evidence" value="ECO:0007669"/>
    <property type="project" value="TreeGrafter"/>
</dbReference>
<dbReference type="PANTHER" id="PTHR12393">
    <property type="entry name" value="SPHINGOMYELIN PHOSPHODIESTERASE RELATED"/>
    <property type="match status" value="1"/>
</dbReference>
<comment type="caution">
    <text evidence="1">The sequence shown here is derived from an EMBL/GenBank/DDBJ whole genome shotgun (WGS) entry which is preliminary data.</text>
</comment>
<accession>A0A835T4X4</accession>
<sequence length="556" mass="58276">MLQQNMQDRGHGPSLDAALAHCGCSLTSEALASAAWAGRTAACKRLLAEGCKVTVEAARAAAEAGHLRLCSLLWSKRCRDYTCAGEVETYNALVAEDPLFYRVKRDYWDVLRVAETACFGGHAAVLRWLERDAGLYDVEHKRQEINMELAAAAARGGHVSLLHRLLAKLAAPRDDPFGGTRLFCDVALGCPLPVFRDLAERWRNVQPPWVAAADGDGCAILLNALWSSSPDWKEKVPSCSGDGRILDTSAAPVCVLAATAASARSASLWKSGFWSKLFDHAASWGADIAALRYLHEQLGAEVPLLPIAQGGSVEQLEWALGVAAGGAGAAAPQGPAPAAQDLLLSALKAGNLAAASHLFASGLAPVLPTADQVSGHYYGGKAGAAGGAAAVGGPAGGAAAGLADAEWDKLLAAVGEDGRLIGCFSENQWEWLSAAFLASPVLPHATAASTPAGGLVVYRTTKNAVTNKRKQAAAASAGAAGFGRTAAAQVVARAEHERERERERGRLAAVMAARWWVAAGVEQGFRAAIAWEEELKARAYEEADSQYKCWLGLGDD</sequence>
<keyword evidence="2" id="KW-1185">Reference proteome</keyword>
<dbReference type="GO" id="GO:0005783">
    <property type="term" value="C:endoplasmic reticulum"/>
    <property type="evidence" value="ECO:0007669"/>
    <property type="project" value="TreeGrafter"/>
</dbReference>
<evidence type="ECO:0000313" key="2">
    <source>
        <dbReference type="Proteomes" id="UP000650467"/>
    </source>
</evidence>
<proteinExistence type="predicted"/>
<dbReference type="PANTHER" id="PTHR12393:SF6">
    <property type="entry name" value="SPHINGOMYELIN PHOSPHODIESTERASE 2"/>
    <property type="match status" value="1"/>
</dbReference>
<evidence type="ECO:0000313" key="1">
    <source>
        <dbReference type="EMBL" id="KAG2431795.1"/>
    </source>
</evidence>
<name>A0A835T4X4_CHLIN</name>